<comment type="caution">
    <text evidence="2">The sequence shown here is derived from an EMBL/GenBank/DDBJ whole genome shotgun (WGS) entry which is preliminary data.</text>
</comment>
<reference evidence="2" key="1">
    <citation type="submission" date="2021-11" db="EMBL/GenBank/DDBJ databases">
        <title>BS-T2-15 a new species belonging to the Comamonadaceae family isolated from the soil of a French oak forest.</title>
        <authorList>
            <person name="Mieszkin S."/>
            <person name="Alain K."/>
        </authorList>
    </citation>
    <scope>NUCLEOTIDE SEQUENCE</scope>
    <source>
        <strain evidence="2">BS-T2-15</strain>
    </source>
</reference>
<feature type="transmembrane region" description="Helical" evidence="1">
    <location>
        <begin position="12"/>
        <end position="33"/>
    </location>
</feature>
<organism evidence="2 3">
    <name type="scientific">Scleromatobacter humisilvae</name>
    <dbReference type="NCBI Taxonomy" id="2897159"/>
    <lineage>
        <taxon>Bacteria</taxon>
        <taxon>Pseudomonadati</taxon>
        <taxon>Pseudomonadota</taxon>
        <taxon>Betaproteobacteria</taxon>
        <taxon>Burkholderiales</taxon>
        <taxon>Sphaerotilaceae</taxon>
        <taxon>Scleromatobacter</taxon>
    </lineage>
</organism>
<dbReference type="Proteomes" id="UP001139353">
    <property type="component" value="Unassembled WGS sequence"/>
</dbReference>
<keyword evidence="1" id="KW-0472">Membrane</keyword>
<dbReference type="AlphaFoldDB" id="A0A9X1YME4"/>
<accession>A0A9X1YME4</accession>
<evidence type="ECO:0000313" key="3">
    <source>
        <dbReference type="Proteomes" id="UP001139353"/>
    </source>
</evidence>
<gene>
    <name evidence="2" type="ORF">LPC04_15245</name>
</gene>
<proteinExistence type="predicted"/>
<keyword evidence="3" id="KW-1185">Reference proteome</keyword>
<keyword evidence="1" id="KW-0812">Transmembrane</keyword>
<keyword evidence="1" id="KW-1133">Transmembrane helix</keyword>
<dbReference type="EMBL" id="JAJLJH010000003">
    <property type="protein sequence ID" value="MCK9687067.1"/>
    <property type="molecule type" value="Genomic_DNA"/>
</dbReference>
<sequence length="156" mass="15868">MKTTINPALDALILLMSGAGIAVSTALAAWGIAVAPNALQAPALGFGVATLVGVLPVGALFVLRQQAKGILAPPDYSGCPAWLRLLCNVLMIAGVALFFLPAVLQFCGIGPAFNGSELPSTLPGGFGLAIYTGIFGQAYSSAARRERSQSEVPPAT</sequence>
<feature type="transmembrane region" description="Helical" evidence="1">
    <location>
        <begin position="124"/>
        <end position="142"/>
    </location>
</feature>
<evidence type="ECO:0000256" key="1">
    <source>
        <dbReference type="SAM" id="Phobius"/>
    </source>
</evidence>
<dbReference type="RefSeq" id="WP_275683102.1">
    <property type="nucleotide sequence ID" value="NZ_JAJLJH010000003.1"/>
</dbReference>
<name>A0A9X1YME4_9BURK</name>
<protein>
    <submittedName>
        <fullName evidence="2">Uncharacterized protein</fullName>
    </submittedName>
</protein>
<feature type="transmembrane region" description="Helical" evidence="1">
    <location>
        <begin position="83"/>
        <end position="104"/>
    </location>
</feature>
<evidence type="ECO:0000313" key="2">
    <source>
        <dbReference type="EMBL" id="MCK9687067.1"/>
    </source>
</evidence>
<feature type="transmembrane region" description="Helical" evidence="1">
    <location>
        <begin position="39"/>
        <end position="63"/>
    </location>
</feature>